<gene>
    <name evidence="13" type="ORF">PSEUBRA_SCAF4g05005</name>
</gene>
<feature type="compositionally biased region" description="Acidic residues" evidence="11">
    <location>
        <begin position="170"/>
        <end position="179"/>
    </location>
</feature>
<keyword evidence="10" id="KW-0175">Coiled coil</keyword>
<feature type="domain" description="Tr-type G" evidence="12">
    <location>
        <begin position="963"/>
        <end position="1154"/>
    </location>
</feature>
<dbReference type="GeneID" id="27421079"/>
<dbReference type="SUPFAM" id="SSF50447">
    <property type="entry name" value="Translation proteins"/>
    <property type="match status" value="2"/>
</dbReference>
<dbReference type="GO" id="GO:0042273">
    <property type="term" value="P:ribosomal large subunit biogenesis"/>
    <property type="evidence" value="ECO:0007669"/>
    <property type="project" value="TreeGrafter"/>
</dbReference>
<dbReference type="InterPro" id="IPR027417">
    <property type="entry name" value="P-loop_NTPase"/>
</dbReference>
<feature type="compositionally biased region" description="Acidic residues" evidence="11">
    <location>
        <begin position="59"/>
        <end position="71"/>
    </location>
</feature>
<keyword evidence="6" id="KW-0648">Protein biosynthesis</keyword>
<evidence type="ECO:0000256" key="1">
    <source>
        <dbReference type="ARBA" id="ARBA00004123"/>
    </source>
</evidence>
<dbReference type="eggNOG" id="KOG2256">
    <property type="taxonomic scope" value="Eukaryota"/>
</dbReference>
<dbReference type="eggNOG" id="KOG1145">
    <property type="taxonomic scope" value="Eukaryota"/>
</dbReference>
<name>V5GIP2_KALBG</name>
<organism evidence="13 14">
    <name type="scientific">Kalmanozyma brasiliensis (strain GHG001)</name>
    <name type="common">Yeast</name>
    <name type="synonym">Pseudozyma brasiliensis</name>
    <dbReference type="NCBI Taxonomy" id="1365824"/>
    <lineage>
        <taxon>Eukaryota</taxon>
        <taxon>Fungi</taxon>
        <taxon>Dikarya</taxon>
        <taxon>Basidiomycota</taxon>
        <taxon>Ustilaginomycotina</taxon>
        <taxon>Ustilaginomycetes</taxon>
        <taxon>Ustilaginales</taxon>
        <taxon>Ustilaginaceae</taxon>
        <taxon>Kalmanozyma</taxon>
    </lineage>
</organism>
<proteinExistence type="inferred from homology"/>
<dbReference type="GO" id="GO:0005525">
    <property type="term" value="F:GTP binding"/>
    <property type="evidence" value="ECO:0007669"/>
    <property type="project" value="UniProtKB-KW"/>
</dbReference>
<feature type="compositionally biased region" description="Polar residues" evidence="11">
    <location>
        <begin position="683"/>
        <end position="707"/>
    </location>
</feature>
<dbReference type="PROSITE" id="PS51722">
    <property type="entry name" value="G_TR_2"/>
    <property type="match status" value="1"/>
</dbReference>
<evidence type="ECO:0000256" key="11">
    <source>
        <dbReference type="SAM" id="MobiDB-lite"/>
    </source>
</evidence>
<dbReference type="Gene3D" id="3.40.50.300">
    <property type="entry name" value="P-loop containing nucleotide triphosphate hydrolases"/>
    <property type="match status" value="1"/>
</dbReference>
<dbReference type="FunFam" id="3.40.50.10050:FF:000001">
    <property type="entry name" value="Translation initiation factor IF-2"/>
    <property type="match status" value="1"/>
</dbReference>
<feature type="compositionally biased region" description="Basic and acidic residues" evidence="11">
    <location>
        <begin position="673"/>
        <end position="682"/>
    </location>
</feature>
<dbReference type="Gene3D" id="3.40.50.10050">
    <property type="entry name" value="Translation initiation factor IF- 2, domain 3"/>
    <property type="match status" value="1"/>
</dbReference>
<dbReference type="GO" id="GO:0005730">
    <property type="term" value="C:nucleolus"/>
    <property type="evidence" value="ECO:0007669"/>
    <property type="project" value="TreeGrafter"/>
</dbReference>
<dbReference type="Proteomes" id="UP000019377">
    <property type="component" value="Unassembled WGS sequence"/>
</dbReference>
<keyword evidence="8" id="KW-0539">Nucleus</keyword>
<evidence type="ECO:0000259" key="12">
    <source>
        <dbReference type="PROSITE" id="PS51722"/>
    </source>
</evidence>
<comment type="subcellular location">
    <subcellularLocation>
        <location evidence="1">Nucleus</location>
    </subcellularLocation>
</comment>
<dbReference type="GO" id="GO:0003924">
    <property type="term" value="F:GTPase activity"/>
    <property type="evidence" value="ECO:0007669"/>
    <property type="project" value="InterPro"/>
</dbReference>
<reference evidence="14" key="1">
    <citation type="journal article" date="2013" name="Genome Announc.">
        <title>Draft genome sequence of Pseudozyma brasiliensis sp. nov. strain GHG001, a high producer of endo-1,4-xylanase isolated from an insect pest of sugarcane.</title>
        <authorList>
            <person name="Oliveira J.V.D.C."/>
            <person name="dos Santos R.A.C."/>
            <person name="Borges T.A."/>
            <person name="Riano-Pachon D.M."/>
            <person name="Goldman G.H."/>
        </authorList>
    </citation>
    <scope>NUCLEOTIDE SEQUENCE [LARGE SCALE GENOMIC DNA]</scope>
    <source>
        <strain evidence="14">GHG001</strain>
    </source>
</reference>
<feature type="compositionally biased region" description="Acidic residues" evidence="11">
    <location>
        <begin position="102"/>
        <end position="135"/>
    </location>
</feature>
<comment type="function">
    <text evidence="9">One of the essential components for the initiation of protein synthesis. Protects formylmethionyl-tRNA from spontaneous hydrolysis and promotes its binding to the 30S ribosomal subunits. Also involved in the hydrolysis of GTP during the formation of the 70S ribosomal complex.</text>
</comment>
<dbReference type="EMBL" id="KI545884">
    <property type="protein sequence ID" value="EST05857.1"/>
    <property type="molecule type" value="Genomic_DNA"/>
</dbReference>
<dbReference type="SUPFAM" id="SSF52540">
    <property type="entry name" value="P-loop containing nucleoside triphosphate hydrolases"/>
    <property type="match status" value="1"/>
</dbReference>
<evidence type="ECO:0000256" key="5">
    <source>
        <dbReference type="ARBA" id="ARBA00022741"/>
    </source>
</evidence>
<dbReference type="GO" id="GO:0030691">
    <property type="term" value="C:Noc2p-Noc3p complex"/>
    <property type="evidence" value="ECO:0007669"/>
    <property type="project" value="TreeGrafter"/>
</dbReference>
<dbReference type="FunFam" id="3.40.50.300:FF:000019">
    <property type="entry name" value="Translation initiation factor IF-2"/>
    <property type="match status" value="1"/>
</dbReference>
<keyword evidence="5" id="KW-0547">Nucleotide-binding</keyword>
<evidence type="ECO:0000256" key="7">
    <source>
        <dbReference type="ARBA" id="ARBA00023134"/>
    </source>
</evidence>
<protein>
    <recommendedName>
        <fullName evidence="12">Tr-type G domain-containing protein</fullName>
    </recommendedName>
</protein>
<evidence type="ECO:0000256" key="6">
    <source>
        <dbReference type="ARBA" id="ARBA00022917"/>
    </source>
</evidence>
<dbReference type="STRING" id="1365824.V5GIP2"/>
<feature type="region of interest" description="Disordered" evidence="11">
    <location>
        <begin position="22"/>
        <end position="145"/>
    </location>
</feature>
<dbReference type="GO" id="GO:0005654">
    <property type="term" value="C:nucleoplasm"/>
    <property type="evidence" value="ECO:0007669"/>
    <property type="project" value="TreeGrafter"/>
</dbReference>
<evidence type="ECO:0000256" key="8">
    <source>
        <dbReference type="ARBA" id="ARBA00023242"/>
    </source>
</evidence>
<evidence type="ECO:0000313" key="13">
    <source>
        <dbReference type="EMBL" id="EST05857.1"/>
    </source>
</evidence>
<feature type="compositionally biased region" description="Basic residues" evidence="11">
    <location>
        <begin position="22"/>
        <end position="53"/>
    </location>
</feature>
<dbReference type="CDD" id="cd01887">
    <property type="entry name" value="IF2_eIF5B"/>
    <property type="match status" value="1"/>
</dbReference>
<dbReference type="InterPro" id="IPR000178">
    <property type="entry name" value="TF_IF2_bacterial-like"/>
</dbReference>
<evidence type="ECO:0000256" key="3">
    <source>
        <dbReference type="ARBA" id="ARBA00007733"/>
    </source>
</evidence>
<dbReference type="Pfam" id="PF03715">
    <property type="entry name" value="Noc2"/>
    <property type="match status" value="1"/>
</dbReference>
<evidence type="ECO:0000256" key="4">
    <source>
        <dbReference type="ARBA" id="ARBA00022540"/>
    </source>
</evidence>
<dbReference type="GO" id="GO:0003743">
    <property type="term" value="F:translation initiation factor activity"/>
    <property type="evidence" value="ECO:0007669"/>
    <property type="project" value="UniProtKB-KW"/>
</dbReference>
<dbReference type="PRINTS" id="PR00315">
    <property type="entry name" value="ELONGATNFCT"/>
</dbReference>
<dbReference type="InterPro" id="IPR036925">
    <property type="entry name" value="TIF_IF2_dom3_sf"/>
</dbReference>
<feature type="region of interest" description="Disordered" evidence="11">
    <location>
        <begin position="169"/>
        <end position="194"/>
    </location>
</feature>
<dbReference type="InterPro" id="IPR005225">
    <property type="entry name" value="Small_GTP-bd"/>
</dbReference>
<evidence type="ECO:0000256" key="10">
    <source>
        <dbReference type="SAM" id="Coils"/>
    </source>
</evidence>
<dbReference type="NCBIfam" id="TIGR00231">
    <property type="entry name" value="small_GTP"/>
    <property type="match status" value="1"/>
</dbReference>
<feature type="region of interest" description="Disordered" evidence="11">
    <location>
        <begin position="673"/>
        <end position="872"/>
    </location>
</feature>
<feature type="coiled-coil region" evidence="10">
    <location>
        <begin position="1274"/>
        <end position="1301"/>
    </location>
</feature>
<dbReference type="InterPro" id="IPR005343">
    <property type="entry name" value="Noc2"/>
</dbReference>
<keyword evidence="7" id="KW-0342">GTP-binding</keyword>
<comment type="similarity">
    <text evidence="3">Belongs to the TRAFAC class translation factor GTPase superfamily. Classic translation factor GTPase family. IF-2 subfamily.</text>
</comment>
<dbReference type="HAMAP" id="MF_00100_B">
    <property type="entry name" value="IF_2_B"/>
    <property type="match status" value="1"/>
</dbReference>
<dbReference type="InterPro" id="IPR053905">
    <property type="entry name" value="EF-G-like_DII"/>
</dbReference>
<evidence type="ECO:0000256" key="9">
    <source>
        <dbReference type="ARBA" id="ARBA00025162"/>
    </source>
</evidence>
<dbReference type="InterPro" id="IPR000795">
    <property type="entry name" value="T_Tr_GTP-bd_dom"/>
</dbReference>
<keyword evidence="14" id="KW-1185">Reference proteome</keyword>
<feature type="compositionally biased region" description="Basic and acidic residues" evidence="11">
    <location>
        <begin position="725"/>
        <end position="742"/>
    </location>
</feature>
<dbReference type="OrthoDB" id="361630at2759"/>
<feature type="compositionally biased region" description="Basic and acidic residues" evidence="11">
    <location>
        <begin position="813"/>
        <end position="828"/>
    </location>
</feature>
<dbReference type="GO" id="GO:0030690">
    <property type="term" value="C:Noc1p-Noc2p complex"/>
    <property type="evidence" value="ECO:0007669"/>
    <property type="project" value="TreeGrafter"/>
</dbReference>
<keyword evidence="4" id="KW-0396">Initiation factor</keyword>
<dbReference type="SUPFAM" id="SSF48371">
    <property type="entry name" value="ARM repeat"/>
    <property type="match status" value="1"/>
</dbReference>
<dbReference type="InterPro" id="IPR044145">
    <property type="entry name" value="IF2_II"/>
</dbReference>
<dbReference type="Pfam" id="PF22042">
    <property type="entry name" value="EF-G_D2"/>
    <property type="match status" value="1"/>
</dbReference>
<dbReference type="Pfam" id="PF11987">
    <property type="entry name" value="IF-2"/>
    <property type="match status" value="1"/>
</dbReference>
<dbReference type="Pfam" id="PF00009">
    <property type="entry name" value="GTP_EFTU"/>
    <property type="match status" value="1"/>
</dbReference>
<dbReference type="CDD" id="cd03702">
    <property type="entry name" value="IF2_mtIF2_II"/>
    <property type="match status" value="1"/>
</dbReference>
<dbReference type="InterPro" id="IPR023115">
    <property type="entry name" value="TIF_IF2_dom3"/>
</dbReference>
<dbReference type="HOGENOM" id="CLU_246182_0_0_1"/>
<dbReference type="CDD" id="cd03692">
    <property type="entry name" value="mtIF2_IVc"/>
    <property type="match status" value="1"/>
</dbReference>
<dbReference type="PANTHER" id="PTHR12687">
    <property type="entry name" value="NUCLEOLAR COMPLEX 2 AND RAD4-RELATED"/>
    <property type="match status" value="1"/>
</dbReference>
<evidence type="ECO:0000313" key="14">
    <source>
        <dbReference type="Proteomes" id="UP000019377"/>
    </source>
</evidence>
<dbReference type="InterPro" id="IPR009000">
    <property type="entry name" value="Transl_B-barrel_sf"/>
</dbReference>
<dbReference type="SUPFAM" id="SSF52156">
    <property type="entry name" value="Initiation factor IF2/eIF5b, domain 3"/>
    <property type="match status" value="1"/>
</dbReference>
<accession>V5GIP2</accession>
<dbReference type="PANTHER" id="PTHR12687:SF4">
    <property type="entry name" value="NUCLEOLAR COMPLEX PROTEIN 2 HOMOLOG"/>
    <property type="match status" value="1"/>
</dbReference>
<dbReference type="FunFam" id="2.40.30.10:FF:000008">
    <property type="entry name" value="Translation initiation factor IF-2"/>
    <property type="match status" value="1"/>
</dbReference>
<comment type="similarity">
    <text evidence="2">Belongs to the NOC2 family.</text>
</comment>
<dbReference type="Gene3D" id="2.40.30.10">
    <property type="entry name" value="Translation factors"/>
    <property type="match status" value="2"/>
</dbReference>
<evidence type="ECO:0000256" key="2">
    <source>
        <dbReference type="ARBA" id="ARBA00005907"/>
    </source>
</evidence>
<sequence>MGKQTKGTKKFLRTQLDSTIKRRREHQKKRKVIERSAAQKKQKQLRNTGKKGKAVQDVEAPEDLAEYDDEAVADKMETSGGKFKGMSVDDFLGGGFKSAGAEDAEDDEDDDEDDSEDEDADDLEDVEGMSDDDEDVGMHAQDLEKLKEKDPEFYAYLQENDKELLKFGQESDDEDESEDERPSKAKASSLKAAEVESGPQRVTLKMLAGWQKSMLAHRSLKALRRLLIAFRCAVKPEEEDKRLEGASFIIEEARVFNKLVLTALKYTPVVLQHHVPITEDKRGNVKIPSTNKKWNLIKKPIQSYFSNLFQLTETLTEPRMLEIVVRESTRMVPYALCIPKTTREFIKVALNLWSSQVSEDDVRMSAFLTLRRLGMSGGSTSLENVLRGVYSSYIQSSRSVSIHTQPMLNLMKNTAVELYLVDGDVAYTQAFGFIRQLAIHLRNCVKTKSKDTFKAVLNWQFVSAIDFWSLLLSRACDVESERQAGFESPLEPLVYPLVQVATGVVGLVPNSRYFPYRLHLLQSMMRIVTRTGTYIPLAPSILSVFESPEFQRKLKGSTAAPIDFSTTLRAPTQLVRTRPYSNQLLGEYSFLLLEFLASQSRSIAFPELVLPLQIQLKRLSKSTTNNKFQAEAKQLLDKSHQTALWVTKQRDAIDFTPKDLGKVRDWEMDAKENPLEGIRDDASQPNQRSGGSNYGNPVAQFSRNQRFSPDGTRKRLPHPNAKSRPPQDRQGGNRERGGRPRDGGGYTRGGEDASAMKFGSAEPDALGSGGAAKRDSTLNRIKARSLGGDEEAGGSGRFEPVESDDSPAPSRYTSDDAPGRRNDKSDRHHTAKHKKKEGRGSLLDHPPSSSSRNRRRDDDPLPRPRTPPKLKPKLLKIERNIFLPPLISVIQLCMRMEKKLIPVQQVMTSLGMEDTRPDLMLKFSDAEMIAAQLNVVAIPNEEASFDLFPRPAPTPDEAAGYPVRPPVVSIMGHVDHGKTTLLDRLRSTSVAAGEAGGITQHIGAFSVPISYREQDKGKKKGYAGIQTITFLDTPGHAAFTAMRSRGAMVTDIVVLVVAADDGVMPQTREVISLVQAANKDAQGEDEKPVQMVVALTKVDKPEADPDRVKRELLSAGVELEELGGDIPCVHVSGKTGKGIDELEETLAALAELADIRADRTGLPEGYVIESKVDKGRGNVATVLIKRGTLEKAAPIVAGTAWCKVRQIIHSSGKPLARGLPGDPVLVSGWRTLPTAGDLLLGGTDEQSCKRASENRRKLQDERRLMDDVEQINEARRVKAEADEAEARREFEERQRRRAARIAADDGKDPAAVLAALDGAAPLEGQDDVADVSEEKGADEPGARKMLNVIVKADFSGTVEAVVGAISSIGNAEAGVKIISAIPGEPSESDVSKAAALGATIIGFNVTPPKAILQSAARAQPTPVPIIASDVIYRLMETVSQKVAELLPPTKEARVHGEATVSQIFEINLKGRNFKKIAGCRVTNGTIAKSNLVRVLRGDKRDEVYRGKLDEFKHVKKDVTEMRKGTECGMSFEGWQELKEGDVVQSFSEVEVARTL</sequence>
<dbReference type="InterPro" id="IPR016024">
    <property type="entry name" value="ARM-type_fold"/>
</dbReference>